<dbReference type="RefSeq" id="WP_313831243.1">
    <property type="nucleotide sequence ID" value="NZ_JAQOUE010000001.1"/>
</dbReference>
<protein>
    <submittedName>
        <fullName evidence="1">Uncharacterized protein</fullName>
    </submittedName>
</protein>
<comment type="caution">
    <text evidence="1">The sequence shown here is derived from an EMBL/GenBank/DDBJ whole genome shotgun (WGS) entry which is preliminary data.</text>
</comment>
<dbReference type="EMBL" id="JAQOUE010000001">
    <property type="protein sequence ID" value="MDT7040884.1"/>
    <property type="molecule type" value="Genomic_DNA"/>
</dbReference>
<reference evidence="1 2" key="1">
    <citation type="journal article" date="2023" name="ISME J.">
        <title>Cultivation and genomic characterization of novel and ubiquitous marine nitrite-oxidizing bacteria from the Nitrospirales.</title>
        <authorList>
            <person name="Mueller A.J."/>
            <person name="Daebeler A."/>
            <person name="Herbold C.W."/>
            <person name="Kirkegaard R.H."/>
            <person name="Daims H."/>
        </authorList>
    </citation>
    <scope>NUCLEOTIDE SEQUENCE [LARGE SCALE GENOMIC DNA]</scope>
    <source>
        <strain evidence="1 2">EB</strain>
    </source>
</reference>
<keyword evidence="2" id="KW-1185">Reference proteome</keyword>
<gene>
    <name evidence="1" type="ORF">PPG34_00895</name>
</gene>
<organism evidence="1 2">
    <name type="scientific">Candidatus Nitronereus thalassa</name>
    <dbReference type="NCBI Taxonomy" id="3020898"/>
    <lineage>
        <taxon>Bacteria</taxon>
        <taxon>Pseudomonadati</taxon>
        <taxon>Nitrospirota</taxon>
        <taxon>Nitrospiria</taxon>
        <taxon>Nitrospirales</taxon>
        <taxon>Nitrospiraceae</taxon>
        <taxon>Candidatus Nitronereus</taxon>
    </lineage>
</organism>
<dbReference type="Proteomes" id="UP001250932">
    <property type="component" value="Unassembled WGS sequence"/>
</dbReference>
<evidence type="ECO:0000313" key="1">
    <source>
        <dbReference type="EMBL" id="MDT7040884.1"/>
    </source>
</evidence>
<accession>A0ABU3K3F0</accession>
<name>A0ABU3K3F0_9BACT</name>
<evidence type="ECO:0000313" key="2">
    <source>
        <dbReference type="Proteomes" id="UP001250932"/>
    </source>
</evidence>
<proteinExistence type="predicted"/>
<sequence>MTFKIRNIKSPLYTRMVESEDGVRFFVPHPNAPDVELAYPKRAWERMPAVALEDVTADTVFDKGRFVWQGRTITEKDLVSGAFQVVADAGGFKILRKV</sequence>